<dbReference type="PANTHER" id="PTHR43327:SF10">
    <property type="entry name" value="STOMATIN-LIKE PROTEIN 2, MITOCHONDRIAL"/>
    <property type="match status" value="1"/>
</dbReference>
<feature type="domain" description="Band 7" evidence="2">
    <location>
        <begin position="30"/>
        <end position="197"/>
    </location>
</feature>
<evidence type="ECO:0000256" key="1">
    <source>
        <dbReference type="SAM" id="Coils"/>
    </source>
</evidence>
<name>A0A219Y9B5_9CAUD</name>
<keyword evidence="1" id="KW-0175">Coiled coil</keyword>
<protein>
    <recommendedName>
        <fullName evidence="2">Band 7 domain-containing protein</fullName>
    </recommendedName>
</protein>
<dbReference type="Gene3D" id="3.30.479.30">
    <property type="entry name" value="Band 7 domain"/>
    <property type="match status" value="1"/>
</dbReference>
<organism evidence="3 4">
    <name type="scientific">Aeromonas phage 44RR2.8t.2</name>
    <dbReference type="NCBI Taxonomy" id="1932900"/>
    <lineage>
        <taxon>Viruses</taxon>
        <taxon>Duplodnaviria</taxon>
        <taxon>Heunggongvirae</taxon>
        <taxon>Uroviricota</taxon>
        <taxon>Caudoviricetes</taxon>
        <taxon>Pantevenvirales</taxon>
        <taxon>Straboviridae</taxon>
        <taxon>Biquartavirus</taxon>
        <taxon>Biquartavirus 44RR2</taxon>
    </lineage>
</organism>
<evidence type="ECO:0000313" key="3">
    <source>
        <dbReference type="EMBL" id="APU00569.1"/>
    </source>
</evidence>
<dbReference type="Proteomes" id="UP000222894">
    <property type="component" value="Genome"/>
</dbReference>
<dbReference type="PANTHER" id="PTHR43327">
    <property type="entry name" value="STOMATIN-LIKE PROTEIN 2, MITOCHONDRIAL"/>
    <property type="match status" value="1"/>
</dbReference>
<proteinExistence type="predicted"/>
<dbReference type="InterPro" id="IPR036013">
    <property type="entry name" value="Band_7/SPFH_dom_sf"/>
</dbReference>
<evidence type="ECO:0000259" key="2">
    <source>
        <dbReference type="SMART" id="SM00244"/>
    </source>
</evidence>
<dbReference type="EMBL" id="KY290948">
    <property type="protein sequence ID" value="APU00569.1"/>
    <property type="molecule type" value="Genomic_DNA"/>
</dbReference>
<dbReference type="SMART" id="SM00244">
    <property type="entry name" value="PHB"/>
    <property type="match status" value="1"/>
</dbReference>
<dbReference type="InterPro" id="IPR050710">
    <property type="entry name" value="Band7/mec-2_domain"/>
</dbReference>
<dbReference type="SUPFAM" id="SSF117892">
    <property type="entry name" value="Band 7/SPFH domain"/>
    <property type="match status" value="1"/>
</dbReference>
<accession>A0A219Y9B5</accession>
<feature type="coiled-coil region" evidence="1">
    <location>
        <begin position="203"/>
        <end position="230"/>
    </location>
</feature>
<reference evidence="3 4" key="1">
    <citation type="journal article" date="2017" name="Sci. Rep.">
        <title>Characterization and diversity of phages infecting Aeromonas salmonicida subsp. salmonicida.</title>
        <authorList>
            <person name="Vincent A.T."/>
            <person name="Paquet V.E."/>
            <person name="Bernatchez A."/>
            <person name="Tremblay D.M."/>
            <person name="Moineau S."/>
            <person name="Charette S.J."/>
        </authorList>
    </citation>
    <scope>NUCLEOTIDE SEQUENCE [LARGE SCALE GENOMIC DNA]</scope>
</reference>
<dbReference type="Pfam" id="PF01145">
    <property type="entry name" value="Band_7"/>
    <property type="match status" value="1"/>
</dbReference>
<evidence type="ECO:0000313" key="4">
    <source>
        <dbReference type="Proteomes" id="UP000222894"/>
    </source>
</evidence>
<sequence length="307" mass="33907">MRNQSKMPKLTKKQTLIGAAVAGAIIIAANVFAVVDDGSVATTTFLGKVSPNIMQPGLNVINPLASVDTYSTRDLKMEFTNVQVPSQDKLKTSVDITLMLRFDGDKAQAVRINGGTERQAIDKYVAKKFESTVRESGKNIKKAQDLFGDATTQSMLQELIKSEVNEYSKPFGYEVVEVFLQEITLPKLIQDQVEQTKIREEAVNQAQADLDKAEKVAQQQVKTAEAAREAREQNAVANERDADAKLYAAGKEAEANSLLQKTITPEMIKWRQLEVEMIRANKYQGGVPQTVVGAGYDGQMLMDMRSK</sequence>
<dbReference type="InterPro" id="IPR001107">
    <property type="entry name" value="Band_7"/>
</dbReference>